<dbReference type="Proteomes" id="UP000180043">
    <property type="component" value="Unassembled WGS sequence"/>
</dbReference>
<gene>
    <name evidence="1" type="ORF">BKG82_27670</name>
</gene>
<sequence length="69" mass="7908">MMIASHITGRNHRLYRTILILLLQAGVAMLVFAASIRWPWMCEPLQTALKSAAFIHAVFNQRRNRTATE</sequence>
<evidence type="ECO:0000313" key="1">
    <source>
        <dbReference type="EMBL" id="OHU47390.1"/>
    </source>
</evidence>
<name>A0A1S1LGG0_MYCCH</name>
<reference evidence="1 2" key="1">
    <citation type="submission" date="2016-10" db="EMBL/GenBank/DDBJ databases">
        <title>Evaluation of Human, Veterinary and Environmental Mycobacterium chelonae Isolates by Core Genome Phylogenomic Analysis, Targeted Gene Comparison, and Anti-microbial Susceptibility Patterns: A Tale of Mistaken Identities.</title>
        <authorList>
            <person name="Fogelson S.B."/>
            <person name="Camus A.C."/>
            <person name="Lorenz W."/>
            <person name="Vasireddy R."/>
            <person name="Vasireddy S."/>
            <person name="Smith T."/>
            <person name="Brown-Elliott B.A."/>
            <person name="Wallace R.J.Jr."/>
            <person name="Hasan N.A."/>
            <person name="Reischl U."/>
            <person name="Sanchez S."/>
        </authorList>
    </citation>
    <scope>NUCLEOTIDE SEQUENCE [LARGE SCALE GENOMIC DNA]</scope>
    <source>
        <strain evidence="1 2">15515</strain>
    </source>
</reference>
<organism evidence="1 2">
    <name type="scientific">Mycobacteroides chelonae</name>
    <name type="common">Mycobacterium chelonae</name>
    <dbReference type="NCBI Taxonomy" id="1774"/>
    <lineage>
        <taxon>Bacteria</taxon>
        <taxon>Bacillati</taxon>
        <taxon>Actinomycetota</taxon>
        <taxon>Actinomycetes</taxon>
        <taxon>Mycobacteriales</taxon>
        <taxon>Mycobacteriaceae</taxon>
        <taxon>Mycobacteroides</taxon>
    </lineage>
</organism>
<comment type="caution">
    <text evidence="1">The sequence shown here is derived from an EMBL/GenBank/DDBJ whole genome shotgun (WGS) entry which is preliminary data.</text>
</comment>
<evidence type="ECO:0000313" key="2">
    <source>
        <dbReference type="Proteomes" id="UP000180043"/>
    </source>
</evidence>
<proteinExistence type="predicted"/>
<protein>
    <submittedName>
        <fullName evidence="1">Uncharacterized protein</fullName>
    </submittedName>
</protein>
<dbReference type="EMBL" id="MLIQ01000042">
    <property type="protein sequence ID" value="OHU47390.1"/>
    <property type="molecule type" value="Genomic_DNA"/>
</dbReference>
<dbReference type="AlphaFoldDB" id="A0A1S1LGG0"/>
<accession>A0A1S1LGG0</accession>
<dbReference type="RefSeq" id="WP_070948009.1">
    <property type="nucleotide sequence ID" value="NZ_MLIQ01000042.1"/>
</dbReference>